<dbReference type="PROSITE" id="PS50089">
    <property type="entry name" value="ZF_RING_2"/>
    <property type="match status" value="1"/>
</dbReference>
<evidence type="ECO:0000313" key="12">
    <source>
        <dbReference type="Proteomes" id="UP001381693"/>
    </source>
</evidence>
<feature type="compositionally biased region" description="Basic and acidic residues" evidence="7">
    <location>
        <begin position="1486"/>
        <end position="1509"/>
    </location>
</feature>
<dbReference type="GO" id="GO:0008270">
    <property type="term" value="F:zinc ion binding"/>
    <property type="evidence" value="ECO:0007669"/>
    <property type="project" value="UniProtKB-KW"/>
</dbReference>
<dbReference type="PANTHER" id="PTHR15439">
    <property type="entry name" value="RETINOBLASTOMA-BINDING PROTEIN 6"/>
    <property type="match status" value="1"/>
</dbReference>
<feature type="region of interest" description="Disordered" evidence="7">
    <location>
        <begin position="405"/>
        <end position="657"/>
    </location>
</feature>
<evidence type="ECO:0000259" key="10">
    <source>
        <dbReference type="PROSITE" id="PS51282"/>
    </source>
</evidence>
<dbReference type="EMBL" id="JAXCGZ010000111">
    <property type="protein sequence ID" value="KAK7086675.1"/>
    <property type="molecule type" value="Genomic_DNA"/>
</dbReference>
<dbReference type="Gene3D" id="3.30.40.10">
    <property type="entry name" value="Zinc/RING finger domain, C3HC4 (zinc finger)"/>
    <property type="match status" value="1"/>
</dbReference>
<dbReference type="SMART" id="SM00343">
    <property type="entry name" value="ZnF_C2HC"/>
    <property type="match status" value="1"/>
</dbReference>
<keyword evidence="3 6" id="KW-0863">Zinc-finger</keyword>
<dbReference type="GO" id="GO:0061630">
    <property type="term" value="F:ubiquitin protein ligase activity"/>
    <property type="evidence" value="ECO:0007669"/>
    <property type="project" value="InterPro"/>
</dbReference>
<accession>A0AAN9FWM0</accession>
<dbReference type="Gene3D" id="3.10.20.90">
    <property type="entry name" value="Phosphatidylinositol 3-kinase Catalytic Subunit, Chain A, domain 1"/>
    <property type="match status" value="1"/>
</dbReference>
<feature type="compositionally biased region" description="Basic and acidic residues" evidence="7">
    <location>
        <begin position="1106"/>
        <end position="1285"/>
    </location>
</feature>
<feature type="compositionally biased region" description="Polar residues" evidence="7">
    <location>
        <begin position="405"/>
        <end position="423"/>
    </location>
</feature>
<feature type="compositionally biased region" description="Basic and acidic residues" evidence="7">
    <location>
        <begin position="1590"/>
        <end position="1604"/>
    </location>
</feature>
<feature type="region of interest" description="Disordered" evidence="7">
    <location>
        <begin position="884"/>
        <end position="1460"/>
    </location>
</feature>
<evidence type="ECO:0000259" key="9">
    <source>
        <dbReference type="PROSITE" id="PS50158"/>
    </source>
</evidence>
<dbReference type="SUPFAM" id="SSF57850">
    <property type="entry name" value="RING/U-box"/>
    <property type="match status" value="1"/>
</dbReference>
<protein>
    <recommendedName>
        <fullName evidence="13">E3 ubiquitin-protein ligase RBBP6</fullName>
    </recommendedName>
</protein>
<keyword evidence="12" id="KW-1185">Reference proteome</keyword>
<feature type="compositionally biased region" description="Basic and acidic residues" evidence="7">
    <location>
        <begin position="1450"/>
        <end position="1460"/>
    </location>
</feature>
<keyword evidence="5" id="KW-0539">Nucleus</keyword>
<feature type="compositionally biased region" description="Basic and acidic residues" evidence="7">
    <location>
        <begin position="540"/>
        <end position="583"/>
    </location>
</feature>
<feature type="compositionally biased region" description="Basic and acidic residues" evidence="7">
    <location>
        <begin position="1854"/>
        <end position="1863"/>
    </location>
</feature>
<feature type="compositionally biased region" description="Basic residues" evidence="7">
    <location>
        <begin position="501"/>
        <end position="513"/>
    </location>
</feature>
<feature type="region of interest" description="Disordered" evidence="7">
    <location>
        <begin position="1778"/>
        <end position="1946"/>
    </location>
</feature>
<dbReference type="Pfam" id="PF00098">
    <property type="entry name" value="zf-CCHC"/>
    <property type="match status" value="1"/>
</dbReference>
<dbReference type="PROSITE" id="PS50158">
    <property type="entry name" value="ZF_CCHC"/>
    <property type="match status" value="1"/>
</dbReference>
<feature type="compositionally biased region" description="Basic and acidic residues" evidence="7">
    <location>
        <begin position="1293"/>
        <end position="1314"/>
    </location>
</feature>
<organism evidence="11 12">
    <name type="scientific">Halocaridina rubra</name>
    <name type="common">Hawaiian red shrimp</name>
    <dbReference type="NCBI Taxonomy" id="373956"/>
    <lineage>
        <taxon>Eukaryota</taxon>
        <taxon>Metazoa</taxon>
        <taxon>Ecdysozoa</taxon>
        <taxon>Arthropoda</taxon>
        <taxon>Crustacea</taxon>
        <taxon>Multicrustacea</taxon>
        <taxon>Malacostraca</taxon>
        <taxon>Eumalacostraca</taxon>
        <taxon>Eucarida</taxon>
        <taxon>Decapoda</taxon>
        <taxon>Pleocyemata</taxon>
        <taxon>Caridea</taxon>
        <taxon>Atyoidea</taxon>
        <taxon>Atyidae</taxon>
        <taxon>Halocaridina</taxon>
    </lineage>
</organism>
<dbReference type="GO" id="GO:0005634">
    <property type="term" value="C:nucleus"/>
    <property type="evidence" value="ECO:0007669"/>
    <property type="project" value="UniProtKB-SubCell"/>
</dbReference>
<feature type="compositionally biased region" description="Polar residues" evidence="7">
    <location>
        <begin position="1575"/>
        <end position="1584"/>
    </location>
</feature>
<dbReference type="GO" id="GO:0006397">
    <property type="term" value="P:mRNA processing"/>
    <property type="evidence" value="ECO:0007669"/>
    <property type="project" value="InterPro"/>
</dbReference>
<feature type="compositionally biased region" description="Basic residues" evidence="7">
    <location>
        <begin position="1923"/>
        <end position="1946"/>
    </location>
</feature>
<feature type="compositionally biased region" description="Basic and acidic residues" evidence="7">
    <location>
        <begin position="436"/>
        <end position="459"/>
    </location>
</feature>
<dbReference type="InterPro" id="IPR033489">
    <property type="entry name" value="RBBP6"/>
</dbReference>
<dbReference type="GO" id="GO:0003676">
    <property type="term" value="F:nucleic acid binding"/>
    <property type="evidence" value="ECO:0007669"/>
    <property type="project" value="InterPro"/>
</dbReference>
<dbReference type="Proteomes" id="UP001381693">
    <property type="component" value="Unassembled WGS sequence"/>
</dbReference>
<feature type="compositionally biased region" description="Basic and acidic residues" evidence="7">
    <location>
        <begin position="1634"/>
        <end position="1652"/>
    </location>
</feature>
<evidence type="ECO:0000256" key="2">
    <source>
        <dbReference type="ARBA" id="ARBA00022723"/>
    </source>
</evidence>
<dbReference type="Pfam" id="PF08783">
    <property type="entry name" value="DWNN"/>
    <property type="match status" value="1"/>
</dbReference>
<comment type="caution">
    <text evidence="11">The sequence shown here is derived from an EMBL/GenBank/DDBJ whole genome shotgun (WGS) entry which is preliminary data.</text>
</comment>
<feature type="region of interest" description="Disordered" evidence="7">
    <location>
        <begin position="704"/>
        <end position="837"/>
    </location>
</feature>
<evidence type="ECO:0000256" key="3">
    <source>
        <dbReference type="ARBA" id="ARBA00022771"/>
    </source>
</evidence>
<feature type="domain" description="DWNN" evidence="10">
    <location>
        <begin position="39"/>
        <end position="112"/>
    </location>
</feature>
<keyword evidence="4" id="KW-0862">Zinc</keyword>
<feature type="compositionally biased region" description="Polar residues" evidence="7">
    <location>
        <begin position="1821"/>
        <end position="1837"/>
    </location>
</feature>
<sequence length="1946" mass="223528">KRSIRTSRRKVLFFPCEIIIHLVHGFDTALTTDSLRMSVHYKFKSAVEYDTLPVDGLNISLADLKEAIILQKRLGKSQPYDLQITNAETKEVYADEKTLIPKNSSLIVARVPIDPSQMKRGWETKDSTALILANPANIMNTEDAAEAAEIDRKIREVTDLTKMEGSEQDRINAMVAQSTMEFHPSKYLKLRASKMTGSVPAGYRCYKCNQAGHWVTMCPLNNQDLRKSTGIPSMFLEEVEDPTAPGVMISASGKYVRLRNMAGDESNNIVSPPSERPSPPEELECSLCKELLKEAVLIPCCAAAFCDECIRNHLLDSEDHVCPACKKEGVGPDTLIPNRYLRIKVQHFESGYNNAKKGESTSEGSEVLSSVPGHVLQERNTPTPPHSPAHSVSPNKIRLEKQLLTSPVSQASHSPSHTVSPSRVASAEPFGNGEISSDKENILEKEESEEKALEDKDAELVNECALPEHFSDHDPSAAADEKENMELKINEAESDVEERPKKVKKKKSKRKNSRHDTDEENDEKERKKRDRKSSHKSHERKSSEKKSKRHDTELLKDVTDLPEDKLDLWKDDRSVDRHDLDSPKKKKKHHKELVKEPATSGDDQEDRWHSERRSQTRSRTRSRSNSVEKERHDTAPPVVVPFNPLVPPPNFVKSPSASQDYIYPVTSTYVPQVAPLPVTSVSTYPQYQPGLIADPLAEFEKHLREKDEQRARRNRYSRSRSVSRSPRYRRGRSRSRQRTWSRSRSRSISRPRVGGISTHSPRSPSRRRWSRSPPPSGHGTGYHSRSPSFSRDRSLSNRSLSLSRTPSPNRRKFSPLPIHPAHQPVHPEVLLTRPPPPMDYGVPRDYNQYPIASLSQNQYPPPQPGYHPTNTHWDTRYPPVIGDGYKPPFSEQRGRGMRGRGRGRGYRPGDNFGYDQRGQDNRYQYDRRGGGAPIWDRDRPSYSTEMGRSERGNRHSDGDRRRYGDHSGFEDKRPRRDNVENTRRHDDSSYGHTYSSDEEWRRYSDDGKRKDEESDRPRFDGRRREDSASRRLSDPDEYDDYKRNRKDNESRRSYEKNYKDIEDSRSSRHDRDDKHRSTHRDSPRNDDLNYRNKPYDSPGKTHKKSSPRDRRDRDSDRKERDLDKRSKESDRREKDSDRKERDSEKKERERDDRRGKDSDRRDRETDRRERDDRRDRDYEKDSGRRDRDKDYDRKDSYRRDRDQDRKLRDIDRKDERRDWDSSKKEKETLNKDKSERNDDESGRDRDGERAYVSRWDHGDSKARSDKDTDSDRKSLEKGCISEEKEHRRKKHKEEKEEGHHKEKEDVDSEKIEKKKHEKKKKKKEKRRASQASTELSYGEMSGDEGEDKKKKKKRERKKKSKGANAEENHEDNPDDDKLAPNSDLPVDGEASEQGKETGHEAMQTMTSQEKTPESEPKEDNPETLLPLPPLSKWERDEDLTLTPKGLVENKAPEEERKVTDDILKRAENTIFSGRGLANRKVFLETQKQKDLEEKEKSPTPEWERLETREAKRRGTSIQITISSKTESQIGRPRGGRYQLPSPERSEDIRYPQRTRKSTDAEGKPDKHSKTRKRSQSPAELQNTGKTRRKSEKDDVKEEKLDNTHTESMGNTVENISVDEKAKVEVTGQESTLQKGDESMKEELGIKQEDKPQESTLEGELELPSKADPALQQSKEISDELKKIENPEVCKGIKRPSSPCDELEVKKLKAEETVSTSTGESLSADGSMGYKTENMEYEIPVLGKISMKEVTKSEPLIHANSNLVQIPVKSDHLNSNIIQVPLSSGKGEDVEEGEITTDSTGEGERENAVAENKPSAEETITVRGSIQSKVTEKPNQSVVPKISSPVPLPTPSQPEKLREISKLKEKSKKKKKRKHSSSSSSSNSSSSSSSSSSSEDEEIVKKKKKKKKKKKAVDSDSSEGESQKKHKKKKKEKKKKRKKDKKKKSDK</sequence>
<name>A0AAN9FWM0_HALRR</name>
<feature type="compositionally biased region" description="Basic residues" evidence="7">
    <location>
        <begin position="1315"/>
        <end position="1328"/>
    </location>
</feature>
<feature type="domain" description="RING-type" evidence="8">
    <location>
        <begin position="285"/>
        <end position="326"/>
    </location>
</feature>
<feature type="compositionally biased region" description="Basic and acidic residues" evidence="7">
    <location>
        <begin position="1364"/>
        <end position="1378"/>
    </location>
</feature>
<dbReference type="SUPFAM" id="SSF57756">
    <property type="entry name" value="Retrovirus zinc finger-like domains"/>
    <property type="match status" value="1"/>
</dbReference>
<feature type="compositionally biased region" description="Basic and acidic residues" evidence="7">
    <location>
        <begin position="917"/>
        <end position="940"/>
    </location>
</feature>
<feature type="compositionally biased region" description="Basic residues" evidence="7">
    <location>
        <begin position="1864"/>
        <end position="1875"/>
    </location>
</feature>
<dbReference type="InterPro" id="IPR014891">
    <property type="entry name" value="DWNN_domain"/>
</dbReference>
<feature type="compositionally biased region" description="Basic and acidic residues" evidence="7">
    <location>
        <begin position="998"/>
        <end position="1094"/>
    </location>
</feature>
<feature type="compositionally biased region" description="Polar residues" evidence="7">
    <location>
        <begin position="1605"/>
        <end position="1614"/>
    </location>
</feature>
<feature type="compositionally biased region" description="Basic and acidic residues" evidence="7">
    <location>
        <begin position="947"/>
        <end position="989"/>
    </location>
</feature>
<feature type="compositionally biased region" description="Basic residues" evidence="7">
    <location>
        <begin position="726"/>
        <end position="749"/>
    </location>
</feature>
<evidence type="ECO:0000256" key="6">
    <source>
        <dbReference type="PROSITE-ProRule" id="PRU00047"/>
    </source>
</evidence>
<evidence type="ECO:0000256" key="4">
    <source>
        <dbReference type="ARBA" id="ARBA00022833"/>
    </source>
</evidence>
<evidence type="ECO:0000256" key="5">
    <source>
        <dbReference type="ARBA" id="ARBA00023242"/>
    </source>
</evidence>
<dbReference type="Gene3D" id="4.10.60.10">
    <property type="entry name" value="Zinc finger, CCHC-type"/>
    <property type="match status" value="1"/>
</dbReference>
<evidence type="ECO:0000256" key="7">
    <source>
        <dbReference type="SAM" id="MobiDB-lite"/>
    </source>
</evidence>
<feature type="region of interest" description="Disordered" evidence="7">
    <location>
        <begin position="1707"/>
        <end position="1728"/>
    </location>
</feature>
<evidence type="ECO:0000256" key="1">
    <source>
        <dbReference type="ARBA" id="ARBA00004123"/>
    </source>
</evidence>
<reference evidence="11 12" key="1">
    <citation type="submission" date="2023-11" db="EMBL/GenBank/DDBJ databases">
        <title>Halocaridina rubra genome assembly.</title>
        <authorList>
            <person name="Smith C."/>
        </authorList>
    </citation>
    <scope>NUCLEOTIDE SEQUENCE [LARGE SCALE GENOMIC DNA]</scope>
    <source>
        <strain evidence="11">EP-1</strain>
        <tissue evidence="11">Whole</tissue>
    </source>
</reference>
<proteinExistence type="predicted"/>
<keyword evidence="2" id="KW-0479">Metal-binding</keyword>
<feature type="compositionally biased region" description="Basic residues" evidence="7">
    <location>
        <begin position="1900"/>
        <end position="1910"/>
    </location>
</feature>
<feature type="non-terminal residue" evidence="11">
    <location>
        <position position="1"/>
    </location>
</feature>
<dbReference type="CDD" id="cd16620">
    <property type="entry name" value="vRING-HC-C4C4_RBBP6"/>
    <property type="match status" value="1"/>
</dbReference>
<feature type="compositionally biased region" description="Basic residues" evidence="7">
    <location>
        <begin position="526"/>
        <end position="539"/>
    </location>
</feature>
<feature type="compositionally biased region" description="Low complexity" evidence="7">
    <location>
        <begin position="796"/>
        <end position="808"/>
    </location>
</feature>
<dbReference type="GO" id="GO:0006511">
    <property type="term" value="P:ubiquitin-dependent protein catabolic process"/>
    <property type="evidence" value="ECO:0007669"/>
    <property type="project" value="TreeGrafter"/>
</dbReference>
<feature type="compositionally biased region" description="Basic and acidic residues" evidence="7">
    <location>
        <begin position="1543"/>
        <end position="1567"/>
    </location>
</feature>
<dbReference type="GO" id="GO:0016567">
    <property type="term" value="P:protein ubiquitination"/>
    <property type="evidence" value="ECO:0007669"/>
    <property type="project" value="InterPro"/>
</dbReference>
<dbReference type="SMART" id="SM01180">
    <property type="entry name" value="DWNN"/>
    <property type="match status" value="1"/>
</dbReference>
<dbReference type="InterPro" id="IPR013083">
    <property type="entry name" value="Znf_RING/FYVE/PHD"/>
</dbReference>
<comment type="subcellular location">
    <subcellularLocation>
        <location evidence="1">Nucleus</location>
    </subcellularLocation>
</comment>
<dbReference type="InterPro" id="IPR001841">
    <property type="entry name" value="Znf_RING"/>
</dbReference>
<feature type="compositionally biased region" description="Low complexity" evidence="7">
    <location>
        <begin position="1876"/>
        <end position="1892"/>
    </location>
</feature>
<feature type="compositionally biased region" description="Basic and acidic residues" evidence="7">
    <location>
        <begin position="469"/>
        <end position="491"/>
    </location>
</feature>
<feature type="compositionally biased region" description="Basic residues" evidence="7">
    <location>
        <begin position="895"/>
        <end position="905"/>
    </location>
</feature>
<feature type="domain" description="CCHC-type" evidence="9">
    <location>
        <begin position="204"/>
        <end position="219"/>
    </location>
</feature>
<feature type="compositionally biased region" description="Polar residues" evidence="7">
    <location>
        <begin position="1515"/>
        <end position="1528"/>
    </location>
</feature>
<dbReference type="InterPro" id="IPR001878">
    <property type="entry name" value="Znf_CCHC"/>
</dbReference>
<feature type="region of interest" description="Disordered" evidence="7">
    <location>
        <begin position="1485"/>
        <end position="1671"/>
    </location>
</feature>
<evidence type="ECO:0008006" key="13">
    <source>
        <dbReference type="Google" id="ProtNLM"/>
    </source>
</evidence>
<dbReference type="InterPro" id="IPR036875">
    <property type="entry name" value="Znf_CCHC_sf"/>
</dbReference>
<feature type="compositionally biased region" description="Basic and acidic residues" evidence="7">
    <location>
        <begin position="1410"/>
        <end position="1420"/>
    </location>
</feature>
<dbReference type="PANTHER" id="PTHR15439:SF0">
    <property type="entry name" value="CELL DIVISION CYCLE AND APOPTOSIS REGULATOR PROTEIN 1-RELATED"/>
    <property type="match status" value="1"/>
</dbReference>
<evidence type="ECO:0000259" key="8">
    <source>
        <dbReference type="PROSITE" id="PS50089"/>
    </source>
</evidence>
<gene>
    <name evidence="11" type="ORF">SK128_025024</name>
</gene>
<evidence type="ECO:0000313" key="11">
    <source>
        <dbReference type="EMBL" id="KAK7086675.1"/>
    </source>
</evidence>
<feature type="compositionally biased region" description="Basic residues" evidence="7">
    <location>
        <begin position="1349"/>
        <end position="1361"/>
    </location>
</feature>
<dbReference type="PROSITE" id="PS51282">
    <property type="entry name" value="DWNN"/>
    <property type="match status" value="1"/>
</dbReference>